<evidence type="ECO:0000313" key="2">
    <source>
        <dbReference type="EMBL" id="KAL0860032.1"/>
    </source>
</evidence>
<dbReference type="CDD" id="cd06225">
    <property type="entry name" value="HAMP"/>
    <property type="match status" value="1"/>
</dbReference>
<accession>A0ABR3H5G8</accession>
<protein>
    <recommendedName>
        <fullName evidence="4">Peptidase aspartic putative domain-containing protein</fullName>
    </recommendedName>
</protein>
<dbReference type="Proteomes" id="UP001549920">
    <property type="component" value="Unassembled WGS sequence"/>
</dbReference>
<proteinExistence type="predicted"/>
<dbReference type="SUPFAM" id="SSF56672">
    <property type="entry name" value="DNA/RNA polymerases"/>
    <property type="match status" value="1"/>
</dbReference>
<dbReference type="PANTHER" id="PTHR47331">
    <property type="entry name" value="PHD-TYPE DOMAIN-CONTAINING PROTEIN"/>
    <property type="match status" value="1"/>
</dbReference>
<dbReference type="EMBL" id="JBEUOH010000026">
    <property type="protein sequence ID" value="KAL0860032.1"/>
    <property type="molecule type" value="Genomic_DNA"/>
</dbReference>
<dbReference type="Pfam" id="PF03564">
    <property type="entry name" value="DUF1759"/>
    <property type="match status" value="1"/>
</dbReference>
<keyword evidence="3" id="KW-1185">Reference proteome</keyword>
<organism evidence="2 3">
    <name type="scientific">Loxostege sticticalis</name>
    <name type="common">Beet webworm moth</name>
    <dbReference type="NCBI Taxonomy" id="481309"/>
    <lineage>
        <taxon>Eukaryota</taxon>
        <taxon>Metazoa</taxon>
        <taxon>Ecdysozoa</taxon>
        <taxon>Arthropoda</taxon>
        <taxon>Hexapoda</taxon>
        <taxon>Insecta</taxon>
        <taxon>Pterygota</taxon>
        <taxon>Neoptera</taxon>
        <taxon>Endopterygota</taxon>
        <taxon>Lepidoptera</taxon>
        <taxon>Glossata</taxon>
        <taxon>Ditrysia</taxon>
        <taxon>Pyraloidea</taxon>
        <taxon>Crambidae</taxon>
        <taxon>Pyraustinae</taxon>
        <taxon>Loxostege</taxon>
    </lineage>
</organism>
<evidence type="ECO:0000256" key="1">
    <source>
        <dbReference type="SAM" id="MobiDB-lite"/>
    </source>
</evidence>
<evidence type="ECO:0008006" key="4">
    <source>
        <dbReference type="Google" id="ProtNLM"/>
    </source>
</evidence>
<dbReference type="Gene3D" id="2.40.70.10">
    <property type="entry name" value="Acid Proteases"/>
    <property type="match status" value="1"/>
</dbReference>
<dbReference type="InterPro" id="IPR005312">
    <property type="entry name" value="DUF1759"/>
</dbReference>
<evidence type="ECO:0000313" key="3">
    <source>
        <dbReference type="Proteomes" id="UP001549920"/>
    </source>
</evidence>
<name>A0ABR3H5G8_LOXSC</name>
<feature type="region of interest" description="Disordered" evidence="1">
    <location>
        <begin position="318"/>
        <end position="341"/>
    </location>
</feature>
<comment type="caution">
    <text evidence="2">The sequence shown here is derived from an EMBL/GenBank/DDBJ whole genome shotgun (WGS) entry which is preliminary data.</text>
</comment>
<gene>
    <name evidence="2" type="ORF">ABMA27_010347</name>
</gene>
<dbReference type="InterPro" id="IPR021109">
    <property type="entry name" value="Peptidase_aspartic_dom_sf"/>
</dbReference>
<dbReference type="PANTHER" id="PTHR47331:SF5">
    <property type="entry name" value="RIBONUCLEASE H"/>
    <property type="match status" value="1"/>
</dbReference>
<dbReference type="InterPro" id="IPR043502">
    <property type="entry name" value="DNA/RNA_pol_sf"/>
</dbReference>
<sequence>MSVENVTVRSKSPNLYVDSDDTIRELNKKRASIKGRLTLFVKFVNSVRSSSHPSDKQITELKLRSELAKSLFNEFNSIQSSIEMLMVLYSDTAIQLEHRESFENSYYETMAEANSLIKRFSLSESTSNNSKCEASLNKLPTISLPSFDGSFENWLEFRDTYLSMIHNSTQLDDIRKFHYLPQVIKSIECTSGNYKMAWDLLNERYNNTKLLVHNHVKALFTIQNLNKETSFHLRKLIDTVSKNLRALKTLGEPTEYWDTLIIYIITSKLDAVVEKEWEEHKNNLYTQHHKSIKLDNLITFLKNKADTLEMIKAHNSSSFSNSKVPFENSKKQSQSQQKSHIFASTKNNVNSKSTRTCSLCSGNHSLYSCTKFLDFTVNKRLEFVNNKKLCVNCLRAGHSALDCYFGPCKKCNRKHNSLLHSYHNDTVENALLSVVECQPDSNPVPHSSAVLHTAEPTRNENANNTLYTQASETVLLSTALARALLDSGSQHCLITEKLRKKINVDSIQSAYHITGIGHSHTQSTESCEIKLRSLNGDYNTRFKCIVLKHITSTLPSVPIHYNSLDIPNNIQLADSLFYLPSQIDLLIGADIFWELLIEGKMRLPAGPYLQNTTLGWIISGIVYNLKSVNKKLQCNHIQSIQLNEQLRKFWELEENFKPKQYLTEEERHCENLFSETTKRVVDGRFSVRIPVRNTLDELGESYDIAKNRFLSLERRLERSPEYKKMYCDFMQEYLGLRHMTRIENYASPHYFLPHHGVLREQSTTTKLRVVFNASQKTSSGKSLNDVQMAGPALQSELFSIILRFRQYKFVACADIEKMFRQILIHENQRDLQLILWRENPSKPISVYRLNTVTYGTASAPYLSNRCIKQLGFECTDEEISRTILNDFYVDDLITGSDCIEKLSHISMA</sequence>
<reference evidence="2 3" key="1">
    <citation type="submission" date="2024-06" db="EMBL/GenBank/DDBJ databases">
        <title>A chromosome-level genome assembly of beet webworm, Loxostege sticticalis.</title>
        <authorList>
            <person name="Zhang Y."/>
        </authorList>
    </citation>
    <scope>NUCLEOTIDE SEQUENCE [LARGE SCALE GENOMIC DNA]</scope>
    <source>
        <strain evidence="2">AQ026</strain>
        <tissue evidence="2">Whole body</tissue>
    </source>
</reference>